<dbReference type="AlphaFoldDB" id="J6EV07"/>
<keyword evidence="2" id="KW-0472">Membrane</keyword>
<dbReference type="EMBL" id="ALBS01000204">
    <property type="protein sequence ID" value="EJT48429.1"/>
    <property type="molecule type" value="Genomic_DNA"/>
</dbReference>
<evidence type="ECO:0000256" key="2">
    <source>
        <dbReference type="SAM" id="Phobius"/>
    </source>
</evidence>
<dbReference type="GO" id="GO:0031267">
    <property type="term" value="F:small GTPase binding"/>
    <property type="evidence" value="ECO:0007669"/>
    <property type="project" value="InterPro"/>
</dbReference>
<evidence type="ECO:0000256" key="1">
    <source>
        <dbReference type="SAM" id="MobiDB-lite"/>
    </source>
</evidence>
<comment type="caution">
    <text evidence="3">The sequence shown here is derived from an EMBL/GenBank/DDBJ whole genome shotgun (WGS) entry which is preliminary data.</text>
</comment>
<keyword evidence="2" id="KW-0812">Transmembrane</keyword>
<proteinExistence type="predicted"/>
<dbReference type="HOGENOM" id="CLU_059606_2_1_1"/>
<dbReference type="OrthoDB" id="10256463at2759"/>
<feature type="compositionally biased region" description="Low complexity" evidence="1">
    <location>
        <begin position="32"/>
        <end position="44"/>
    </location>
</feature>
<reference evidence="3 4" key="1">
    <citation type="journal article" date="2012" name="Eukaryot. Cell">
        <title>Draft genome sequence of CBS 2479, the standard type strain of Trichosporon asahii.</title>
        <authorList>
            <person name="Yang R.Y."/>
            <person name="Li H.T."/>
            <person name="Zhu H."/>
            <person name="Zhou G.P."/>
            <person name="Wang M."/>
            <person name="Wang L."/>
        </authorList>
    </citation>
    <scope>NUCLEOTIDE SEQUENCE [LARGE SCALE GENOMIC DNA]</scope>
    <source>
        <strain evidence="4">ATCC 90039 / CBS 2479 / JCM 2466 / KCTC 7840 / NCYC 2677 / UAMH 7654</strain>
    </source>
</reference>
<dbReference type="InterPro" id="IPR039765">
    <property type="entry name" value="Yip5/YIPF1/YIPF2"/>
</dbReference>
<organism evidence="3 4">
    <name type="scientific">Trichosporon asahii var. asahii (strain ATCC 90039 / CBS 2479 / JCM 2466 / KCTC 7840 / NBRC 103889/ NCYC 2677 / UAMH 7654)</name>
    <name type="common">Yeast</name>
    <dbReference type="NCBI Taxonomy" id="1186058"/>
    <lineage>
        <taxon>Eukaryota</taxon>
        <taxon>Fungi</taxon>
        <taxon>Dikarya</taxon>
        <taxon>Basidiomycota</taxon>
        <taxon>Agaricomycotina</taxon>
        <taxon>Tremellomycetes</taxon>
        <taxon>Trichosporonales</taxon>
        <taxon>Trichosporonaceae</taxon>
        <taxon>Trichosporon</taxon>
    </lineage>
</organism>
<dbReference type="RefSeq" id="XP_014179298.1">
    <property type="nucleotide sequence ID" value="XM_014323823.1"/>
</dbReference>
<dbReference type="PANTHER" id="PTHR12822:SF2">
    <property type="entry name" value="PROTEIN YIPF"/>
    <property type="match status" value="1"/>
</dbReference>
<name>J6EV07_TRIAS</name>
<feature type="transmembrane region" description="Helical" evidence="2">
    <location>
        <begin position="219"/>
        <end position="241"/>
    </location>
</feature>
<dbReference type="GO" id="GO:0005794">
    <property type="term" value="C:Golgi apparatus"/>
    <property type="evidence" value="ECO:0007669"/>
    <property type="project" value="InterPro"/>
</dbReference>
<dbReference type="PANTHER" id="PTHR12822">
    <property type="entry name" value="PROTEIN YIPF"/>
    <property type="match status" value="1"/>
</dbReference>
<gene>
    <name evidence="3" type="ORF">A1Q1_02561</name>
</gene>
<feature type="region of interest" description="Disordered" evidence="1">
    <location>
        <begin position="25"/>
        <end position="49"/>
    </location>
</feature>
<dbReference type="GeneID" id="25986075"/>
<protein>
    <submittedName>
        <fullName evidence="3">Uncharacterized protein</fullName>
    </submittedName>
</protein>
<evidence type="ECO:0000313" key="4">
    <source>
        <dbReference type="Proteomes" id="UP000002748"/>
    </source>
</evidence>
<accession>J6EV07</accession>
<keyword evidence="2" id="KW-1133">Transmembrane helix</keyword>
<dbReference type="KEGG" id="tasa:A1Q1_02561"/>
<dbReference type="GO" id="GO:0016192">
    <property type="term" value="P:vesicle-mediated transport"/>
    <property type="evidence" value="ECO:0007669"/>
    <property type="project" value="InterPro"/>
</dbReference>
<dbReference type="Proteomes" id="UP000002748">
    <property type="component" value="Unassembled WGS sequence"/>
</dbReference>
<sequence length="269" mass="28962">MSGGYAIVDVDEDDTNNGLQFKTFLNDSADDGAGPSSVAGPSSSSRRRDAPSSIFNLAYYQVYFDVDTTTVLKRVGMAMIPRGGFLTDACEGQVDLYGVHGGRAVCDEHPPAVDSHDSHPDVWHGVTRTAVGCYAMARRCRVGTSRGPRDLRIRHGSLHPDQPAVLDSVLDRALGPGRPRCAQLWFLPVSLDFRMKLTNSVTNIYPVLASGENKMVRGLVVLVAVLHLALALAMKVLFYSYSVGGKNVGEALPDPIGDGKAGAGDRRWM</sequence>
<dbReference type="VEuPathDB" id="FungiDB:A1Q1_02561"/>
<evidence type="ECO:0000313" key="3">
    <source>
        <dbReference type="EMBL" id="EJT48429.1"/>
    </source>
</evidence>